<keyword evidence="2" id="KW-1185">Reference proteome</keyword>
<comment type="caution">
    <text evidence="1">The sequence shown here is derived from an EMBL/GenBank/DDBJ whole genome shotgun (WGS) entry which is preliminary data.</text>
</comment>
<name>A0A4Y2ND34_ARAVE</name>
<protein>
    <submittedName>
        <fullName evidence="1">Uncharacterized protein</fullName>
    </submittedName>
</protein>
<dbReference type="AlphaFoldDB" id="A0A4Y2ND34"/>
<dbReference type="EMBL" id="BGPR01009001">
    <property type="protein sequence ID" value="GBN37348.1"/>
    <property type="molecule type" value="Genomic_DNA"/>
</dbReference>
<gene>
    <name evidence="1" type="ORF">AVEN_1201_1</name>
</gene>
<evidence type="ECO:0000313" key="1">
    <source>
        <dbReference type="EMBL" id="GBN37348.1"/>
    </source>
</evidence>
<organism evidence="1 2">
    <name type="scientific">Araneus ventricosus</name>
    <name type="common">Orbweaver spider</name>
    <name type="synonym">Epeira ventricosa</name>
    <dbReference type="NCBI Taxonomy" id="182803"/>
    <lineage>
        <taxon>Eukaryota</taxon>
        <taxon>Metazoa</taxon>
        <taxon>Ecdysozoa</taxon>
        <taxon>Arthropoda</taxon>
        <taxon>Chelicerata</taxon>
        <taxon>Arachnida</taxon>
        <taxon>Araneae</taxon>
        <taxon>Araneomorphae</taxon>
        <taxon>Entelegynae</taxon>
        <taxon>Araneoidea</taxon>
        <taxon>Araneidae</taxon>
        <taxon>Araneus</taxon>
    </lineage>
</organism>
<proteinExistence type="predicted"/>
<reference evidence="1 2" key="1">
    <citation type="journal article" date="2019" name="Sci. Rep.">
        <title>Orb-weaving spider Araneus ventricosus genome elucidates the spidroin gene catalogue.</title>
        <authorList>
            <person name="Kono N."/>
            <person name="Nakamura H."/>
            <person name="Ohtoshi R."/>
            <person name="Moran D.A.P."/>
            <person name="Shinohara A."/>
            <person name="Yoshida Y."/>
            <person name="Fujiwara M."/>
            <person name="Mori M."/>
            <person name="Tomita M."/>
            <person name="Arakawa K."/>
        </authorList>
    </citation>
    <scope>NUCLEOTIDE SEQUENCE [LARGE SCALE GENOMIC DNA]</scope>
</reference>
<sequence length="118" mass="13433">MRSDLVPYYVGSVNMYSSPAYPKGCKAENRQLEELKSLQIKPRSAAEIKTELGGKTLTRPTHDEEKMMVINARPRLLITLHLLSIVLHFKKSRKENCVSYTLLFVTNRLQRPACSLGI</sequence>
<accession>A0A4Y2ND34</accession>
<evidence type="ECO:0000313" key="2">
    <source>
        <dbReference type="Proteomes" id="UP000499080"/>
    </source>
</evidence>
<dbReference type="Proteomes" id="UP000499080">
    <property type="component" value="Unassembled WGS sequence"/>
</dbReference>